<reference evidence="1" key="2">
    <citation type="journal article" date="2015" name="Fish Shellfish Immunol.">
        <title>Early steps in the European eel (Anguilla anguilla)-Vibrio vulnificus interaction in the gills: Role of the RtxA13 toxin.</title>
        <authorList>
            <person name="Callol A."/>
            <person name="Pajuelo D."/>
            <person name="Ebbesson L."/>
            <person name="Teles M."/>
            <person name="MacKenzie S."/>
            <person name="Amaro C."/>
        </authorList>
    </citation>
    <scope>NUCLEOTIDE SEQUENCE</scope>
</reference>
<name>A0A0E9X825_ANGAN</name>
<dbReference type="AlphaFoldDB" id="A0A0E9X825"/>
<sequence>MFSTTYIFKRNFGFCISKQMIIQTLTKGNKVTTECSACVMYPN</sequence>
<proteinExistence type="predicted"/>
<accession>A0A0E9X825</accession>
<organism evidence="1">
    <name type="scientific">Anguilla anguilla</name>
    <name type="common">European freshwater eel</name>
    <name type="synonym">Muraena anguilla</name>
    <dbReference type="NCBI Taxonomy" id="7936"/>
    <lineage>
        <taxon>Eukaryota</taxon>
        <taxon>Metazoa</taxon>
        <taxon>Chordata</taxon>
        <taxon>Craniata</taxon>
        <taxon>Vertebrata</taxon>
        <taxon>Euteleostomi</taxon>
        <taxon>Actinopterygii</taxon>
        <taxon>Neopterygii</taxon>
        <taxon>Teleostei</taxon>
        <taxon>Anguilliformes</taxon>
        <taxon>Anguillidae</taxon>
        <taxon>Anguilla</taxon>
    </lineage>
</organism>
<protein>
    <submittedName>
        <fullName evidence="1">Uncharacterized protein</fullName>
    </submittedName>
</protein>
<reference evidence="1" key="1">
    <citation type="submission" date="2014-11" db="EMBL/GenBank/DDBJ databases">
        <authorList>
            <person name="Amaro Gonzalez C."/>
        </authorList>
    </citation>
    <scope>NUCLEOTIDE SEQUENCE</scope>
</reference>
<dbReference type="EMBL" id="GBXM01009695">
    <property type="protein sequence ID" value="JAH98882.1"/>
    <property type="molecule type" value="Transcribed_RNA"/>
</dbReference>
<evidence type="ECO:0000313" key="1">
    <source>
        <dbReference type="EMBL" id="JAH98882.1"/>
    </source>
</evidence>